<dbReference type="RefSeq" id="WP_173237320.1">
    <property type="nucleotide sequence ID" value="NZ_AP022839.1"/>
</dbReference>
<sequence>MKRILFLGLAATIMSFASMSHADAIFYSSLANACEYISGHWAGTGKASNWVLGDCIYHGAGTVSSLDATGHFKIEVASDKDSGSILCPNHATKQLTGICLNGVVTIMTEYGNMTGSFSQNSGSAKGTLSVAPGMNADVVIQFQRVE</sequence>
<dbReference type="AlphaFoldDB" id="A0A6F8T5U0"/>
<dbReference type="Proteomes" id="UP000502894">
    <property type="component" value="Chromosome"/>
</dbReference>
<evidence type="ECO:0000313" key="3">
    <source>
        <dbReference type="Proteomes" id="UP000502894"/>
    </source>
</evidence>
<evidence type="ECO:0000313" key="2">
    <source>
        <dbReference type="EMBL" id="BCA95819.1"/>
    </source>
</evidence>
<proteinExistence type="predicted"/>
<protein>
    <submittedName>
        <fullName evidence="2">Uncharacterized protein</fullName>
    </submittedName>
</protein>
<keyword evidence="3" id="KW-1185">Reference proteome</keyword>
<feature type="signal peptide" evidence="1">
    <location>
        <begin position="1"/>
        <end position="22"/>
    </location>
</feature>
<gene>
    <name evidence="2" type="ORF">TUM19329_21800</name>
</gene>
<evidence type="ECO:0000256" key="1">
    <source>
        <dbReference type="SAM" id="SignalP"/>
    </source>
</evidence>
<dbReference type="EMBL" id="AP022839">
    <property type="protein sequence ID" value="BCA95819.1"/>
    <property type="molecule type" value="Genomic_DNA"/>
</dbReference>
<reference evidence="2" key="1">
    <citation type="journal article" date="2020" name="Microbiol. Resour. Announc.">
        <title>Complete Genome Sequence of Novel Psychrotolerant Legionella Strain TUM19329, Isolated from Antarctic Lake Sediment.</title>
        <authorList>
            <person name="Shimada S."/>
            <person name="Nakai R."/>
            <person name="Aoki K."/>
            <person name="Shimoeda N."/>
            <person name="Ohno G."/>
            <person name="Miyazaki Y."/>
            <person name="Kudoh S."/>
            <person name="Imura S."/>
            <person name="Watanabe K."/>
            <person name="Ishii Y."/>
            <person name="Tateda K."/>
        </authorList>
    </citation>
    <scope>NUCLEOTIDE SEQUENCE [LARGE SCALE GENOMIC DNA]</scope>
    <source>
        <strain evidence="2">TUM19329</strain>
    </source>
</reference>
<organism evidence="2 3">
    <name type="scientific">Legionella antarctica</name>
    <dbReference type="NCBI Taxonomy" id="2708020"/>
    <lineage>
        <taxon>Bacteria</taxon>
        <taxon>Pseudomonadati</taxon>
        <taxon>Pseudomonadota</taxon>
        <taxon>Gammaproteobacteria</taxon>
        <taxon>Legionellales</taxon>
        <taxon>Legionellaceae</taxon>
        <taxon>Legionella</taxon>
    </lineage>
</organism>
<keyword evidence="1" id="KW-0732">Signal</keyword>
<feature type="chain" id="PRO_5026034935" evidence="1">
    <location>
        <begin position="23"/>
        <end position="146"/>
    </location>
</feature>
<name>A0A6F8T5U0_9GAMM</name>
<dbReference type="KEGG" id="lant:TUM19329_21800"/>
<accession>A0A6F8T5U0</accession>